<feature type="domain" description="OB" evidence="6">
    <location>
        <begin position="81"/>
        <end position="157"/>
    </location>
</feature>
<evidence type="ECO:0000256" key="1">
    <source>
        <dbReference type="ARBA" id="ARBA00005690"/>
    </source>
</evidence>
<dbReference type="InterPro" id="IPR012340">
    <property type="entry name" value="NA-bd_OB-fold"/>
</dbReference>
<dbReference type="Pfam" id="PF09999">
    <property type="entry name" value="DUF2240"/>
    <property type="match status" value="1"/>
</dbReference>
<sequence>MNLSSNFNQIVQKVLGEVDIEREELLEKISQKQDELSGFVTPEGAATIVARSYGIVPERKEPEVRKLRIGDLSAGMSGIEIVGRVALIYSIRDFERKDGSPGKVVNLLLQDKTEKIRVVLWDEKAVLVEEGEIEKGTPVRLKGAYVKRGFRGELELNLGRRGDIEIDPEDERAEDLPPLPESEVKIADLDPELEDVDLIARVIAVTEPRTFERSDGSTGKVASLILADETGQTRASLWNDKADLSHKISQGDAIKIENAYAREGWGNTPEVHVGRRGRIILSPPKSETSRLPEFEKRLLKIDEVEPDMPVLDLAARVRRVFQPQEFERDDGTSGRVMNAILADETGTIRASFWDDMVEECQKLSPDDVVLFTNARSRMGLGDRPEIRVGKRTGIEINPKNLRIEEQKPGRIELCELEPGLDTLEIIGRVMDISETREFTRSDGSQGRVASLTIGDQTGTARVAFWGEKTDLVSSIEKGDVIKLINCYSTAGLYGQPEIHVSGKEELKVNPTIEEDLPPLDELTENQLAEERVNIGKIKKEGVKVQVRGTIVRVLQRRPIFDICPECGRSLGSVDSSLFCEECGKVVSPEHRVAISTVVDDGTGNIRTVAFGKVGEELIGKTADEVFELFKESSNISELYDEFNIAGKEIILTGTSRHDKYFDQLELRVESVKAPDPTQEAAKLLEKVKA</sequence>
<keyword evidence="4" id="KW-0862">Zinc</keyword>
<dbReference type="CDD" id="cd04476">
    <property type="entry name" value="RPA1_DBD_C"/>
    <property type="match status" value="1"/>
</dbReference>
<dbReference type="GO" id="GO:0008270">
    <property type="term" value="F:zinc ion binding"/>
    <property type="evidence" value="ECO:0007669"/>
    <property type="project" value="UniProtKB-KW"/>
</dbReference>
<comment type="caution">
    <text evidence="8">The sequence shown here is derived from an EMBL/GenBank/DDBJ whole genome shotgun (WGS) entry which is preliminary data.</text>
</comment>
<evidence type="ECO:0000256" key="3">
    <source>
        <dbReference type="ARBA" id="ARBA00022771"/>
    </source>
</evidence>
<name>A0A133V8F6_9EURY</name>
<dbReference type="Pfam" id="PF08646">
    <property type="entry name" value="Rep_fac-A_C"/>
    <property type="match status" value="1"/>
</dbReference>
<dbReference type="Gene3D" id="2.40.50.140">
    <property type="entry name" value="Nucleic acid-binding proteins"/>
    <property type="match status" value="5"/>
</dbReference>
<evidence type="ECO:0000256" key="5">
    <source>
        <dbReference type="ARBA" id="ARBA00023125"/>
    </source>
</evidence>
<evidence type="ECO:0000256" key="2">
    <source>
        <dbReference type="ARBA" id="ARBA00022723"/>
    </source>
</evidence>
<evidence type="ECO:0000313" key="9">
    <source>
        <dbReference type="Proteomes" id="UP000070400"/>
    </source>
</evidence>
<dbReference type="PANTHER" id="PTHR13356">
    <property type="entry name" value="OB FOLD NUCLEIC ACID BINDING PROTEIN-RELATED"/>
    <property type="match status" value="1"/>
</dbReference>
<dbReference type="Pfam" id="PF01336">
    <property type="entry name" value="tRNA_anti-codon"/>
    <property type="match status" value="1"/>
</dbReference>
<protein>
    <recommendedName>
        <fullName evidence="10">Replication factor A</fullName>
    </recommendedName>
</protein>
<dbReference type="SUPFAM" id="SSF50249">
    <property type="entry name" value="Nucleic acid-binding proteins"/>
    <property type="match status" value="5"/>
</dbReference>
<dbReference type="GO" id="GO:0003677">
    <property type="term" value="F:DNA binding"/>
    <property type="evidence" value="ECO:0007669"/>
    <property type="project" value="UniProtKB-KW"/>
</dbReference>
<keyword evidence="2" id="KW-0479">Metal-binding</keyword>
<dbReference type="InterPro" id="IPR004365">
    <property type="entry name" value="NA-bd_OB_tRNA"/>
</dbReference>
<gene>
    <name evidence="8" type="ORF">AKJ43_00835</name>
</gene>
<dbReference type="Proteomes" id="UP000070400">
    <property type="component" value="Unassembled WGS sequence"/>
</dbReference>
<dbReference type="CDD" id="cd04491">
    <property type="entry name" value="SoSSB_OBF"/>
    <property type="match status" value="4"/>
</dbReference>
<keyword evidence="5" id="KW-0238">DNA-binding</keyword>
<feature type="domain" description="Replication factor A C-terminal" evidence="7">
    <location>
        <begin position="545"/>
        <end position="679"/>
    </location>
</feature>
<evidence type="ECO:0008006" key="10">
    <source>
        <dbReference type="Google" id="ProtNLM"/>
    </source>
</evidence>
<organism evidence="8 9">
    <name type="scientific">candidate division MSBL1 archaeon SCGC-AAA261D19</name>
    <dbReference type="NCBI Taxonomy" id="1698273"/>
    <lineage>
        <taxon>Archaea</taxon>
        <taxon>Methanobacteriati</taxon>
        <taxon>Methanobacteriota</taxon>
        <taxon>candidate division MSBL1</taxon>
    </lineage>
</organism>
<reference evidence="8 9" key="1">
    <citation type="journal article" date="2016" name="Sci. Rep.">
        <title>Metabolic traits of an uncultured archaeal lineage -MSBL1- from brine pools of the Red Sea.</title>
        <authorList>
            <person name="Mwirichia R."/>
            <person name="Alam I."/>
            <person name="Rashid M."/>
            <person name="Vinu M."/>
            <person name="Ba-Alawi W."/>
            <person name="Anthony Kamau A."/>
            <person name="Kamanda Ngugi D."/>
            <person name="Goker M."/>
            <person name="Klenk H.P."/>
            <person name="Bajic V."/>
            <person name="Stingl U."/>
        </authorList>
    </citation>
    <scope>NUCLEOTIDE SEQUENCE [LARGE SCALE GENOMIC DNA]</scope>
    <source>
        <strain evidence="8">SCGC-AAA261D19</strain>
    </source>
</reference>
<dbReference type="InterPro" id="IPR047192">
    <property type="entry name" value="Euk_RPA1_DBD_C"/>
</dbReference>
<dbReference type="EMBL" id="LHXX01000006">
    <property type="protein sequence ID" value="KXB02714.1"/>
    <property type="molecule type" value="Genomic_DNA"/>
</dbReference>
<dbReference type="InterPro" id="IPR013955">
    <property type="entry name" value="Rep_factor-A_C"/>
</dbReference>
<evidence type="ECO:0000256" key="4">
    <source>
        <dbReference type="ARBA" id="ARBA00022833"/>
    </source>
</evidence>
<dbReference type="AlphaFoldDB" id="A0A133V8F6"/>
<evidence type="ECO:0000259" key="6">
    <source>
        <dbReference type="Pfam" id="PF01336"/>
    </source>
</evidence>
<evidence type="ECO:0000259" key="7">
    <source>
        <dbReference type="Pfam" id="PF08646"/>
    </source>
</evidence>
<dbReference type="InterPro" id="IPR051231">
    <property type="entry name" value="SOSS-B"/>
</dbReference>
<dbReference type="GO" id="GO:0010212">
    <property type="term" value="P:response to ionizing radiation"/>
    <property type="evidence" value="ECO:0007669"/>
    <property type="project" value="TreeGrafter"/>
</dbReference>
<keyword evidence="9" id="KW-1185">Reference proteome</keyword>
<proteinExistence type="inferred from homology"/>
<accession>A0A133V8F6</accession>
<dbReference type="PANTHER" id="PTHR13356:SF0">
    <property type="entry name" value="SOSS COMPLEX SUBUNIT B HOMOLOG"/>
    <property type="match status" value="1"/>
</dbReference>
<dbReference type="GO" id="GO:0000724">
    <property type="term" value="P:double-strand break repair via homologous recombination"/>
    <property type="evidence" value="ECO:0007669"/>
    <property type="project" value="TreeGrafter"/>
</dbReference>
<dbReference type="InterPro" id="IPR018716">
    <property type="entry name" value="DUF2240"/>
</dbReference>
<keyword evidence="3" id="KW-0863">Zinc-finger</keyword>
<evidence type="ECO:0000313" key="8">
    <source>
        <dbReference type="EMBL" id="KXB02714.1"/>
    </source>
</evidence>
<comment type="similarity">
    <text evidence="1">Belongs to the replication factor A protein 1 family.</text>
</comment>